<dbReference type="STRING" id="1157962.A0A250X1C2"/>
<dbReference type="CDD" id="cd06257">
    <property type="entry name" value="DnaJ"/>
    <property type="match status" value="1"/>
</dbReference>
<keyword evidence="4" id="KW-1185">Reference proteome</keyword>
<dbReference type="InterPro" id="IPR036869">
    <property type="entry name" value="J_dom_sf"/>
</dbReference>
<feature type="region of interest" description="Disordered" evidence="1">
    <location>
        <begin position="360"/>
        <end position="382"/>
    </location>
</feature>
<evidence type="ECO:0000313" key="4">
    <source>
        <dbReference type="Proteomes" id="UP000232323"/>
    </source>
</evidence>
<accession>A0A250X1C2</accession>
<dbReference type="InterPro" id="IPR023393">
    <property type="entry name" value="START-like_dom_sf"/>
</dbReference>
<dbReference type="AlphaFoldDB" id="A0A250X1C2"/>
<dbReference type="OrthoDB" id="10250354at2759"/>
<dbReference type="InterPro" id="IPR050817">
    <property type="entry name" value="DjlA_DnaK_co-chaperone"/>
</dbReference>
<evidence type="ECO:0000256" key="1">
    <source>
        <dbReference type="SAM" id="MobiDB-lite"/>
    </source>
</evidence>
<feature type="domain" description="J" evidence="2">
    <location>
        <begin position="293"/>
        <end position="364"/>
    </location>
</feature>
<evidence type="ECO:0000259" key="2">
    <source>
        <dbReference type="PROSITE" id="PS50076"/>
    </source>
</evidence>
<proteinExistence type="predicted"/>
<name>A0A250X1C2_9CHLO</name>
<protein>
    <recommendedName>
        <fullName evidence="2">J domain-containing protein</fullName>
    </recommendedName>
</protein>
<sequence length="382" mass="42498">MFMRQQSRPTTSESLQKIKNKGRNLRSTVLYRQPVVSNTACSSEASARVRGDCERVFIYATNIERWPEWYPGVLSAARTNASEGPHASIGAKFALQQEIAGFKTWTMYKVRELENNKRIVWSHNSDLHDAIDQLVFMSDPMDPTFTVVSRKVSCMFCLMDPTFTVVRYMSSLKLKDWRATLQPMVSGTLAKIPEKAINNLQRLLNTTNTLSSVIIPGQKSAPSRASTSTSSAPAAKSWVDLTGPWSSMPSSMQQLRFPQSWGSLFGGANGMKNNTGIEISETFKEASSRDPLGYYKTLGLNPESASQEEIKSAFRRLAQTMHPDKVSIVKEEDRVAALSAFQAVQSAYEVLRSPESRAAYDSGLLNSPRASPNTPPVYDRKT</sequence>
<dbReference type="InterPro" id="IPR001623">
    <property type="entry name" value="DnaJ_domain"/>
</dbReference>
<dbReference type="Proteomes" id="UP000232323">
    <property type="component" value="Unassembled WGS sequence"/>
</dbReference>
<dbReference type="PANTHER" id="PTHR24074">
    <property type="entry name" value="CO-CHAPERONE PROTEIN DJLA"/>
    <property type="match status" value="1"/>
</dbReference>
<evidence type="ECO:0000313" key="3">
    <source>
        <dbReference type="EMBL" id="GAX76855.1"/>
    </source>
</evidence>
<dbReference type="Gene3D" id="1.10.287.110">
    <property type="entry name" value="DnaJ domain"/>
    <property type="match status" value="1"/>
</dbReference>
<dbReference type="SUPFAM" id="SSF55961">
    <property type="entry name" value="Bet v1-like"/>
    <property type="match status" value="1"/>
</dbReference>
<gene>
    <name evidence="3" type="ORF">CEUSTIGMA_g4301.t1</name>
</gene>
<dbReference type="Pfam" id="PF00226">
    <property type="entry name" value="DnaJ"/>
    <property type="match status" value="1"/>
</dbReference>
<dbReference type="SUPFAM" id="SSF46565">
    <property type="entry name" value="Chaperone J-domain"/>
    <property type="match status" value="1"/>
</dbReference>
<dbReference type="PROSITE" id="PS50076">
    <property type="entry name" value="DNAJ_2"/>
    <property type="match status" value="1"/>
</dbReference>
<reference evidence="3 4" key="1">
    <citation type="submission" date="2017-08" db="EMBL/GenBank/DDBJ databases">
        <title>Acidophilic green algal genome provides insights into adaptation to an acidic environment.</title>
        <authorList>
            <person name="Hirooka S."/>
            <person name="Hirose Y."/>
            <person name="Kanesaki Y."/>
            <person name="Higuchi S."/>
            <person name="Fujiwara T."/>
            <person name="Onuma R."/>
            <person name="Era A."/>
            <person name="Ohbayashi R."/>
            <person name="Uzuka A."/>
            <person name="Nozaki H."/>
            <person name="Yoshikawa H."/>
            <person name="Miyagishima S.Y."/>
        </authorList>
    </citation>
    <scope>NUCLEOTIDE SEQUENCE [LARGE SCALE GENOMIC DNA]</scope>
    <source>
        <strain evidence="3 4">NIES-2499</strain>
    </source>
</reference>
<dbReference type="EMBL" id="BEGY01000020">
    <property type="protein sequence ID" value="GAX76855.1"/>
    <property type="molecule type" value="Genomic_DNA"/>
</dbReference>
<comment type="caution">
    <text evidence="3">The sequence shown here is derived from an EMBL/GenBank/DDBJ whole genome shotgun (WGS) entry which is preliminary data.</text>
</comment>
<organism evidence="3 4">
    <name type="scientific">Chlamydomonas eustigma</name>
    <dbReference type="NCBI Taxonomy" id="1157962"/>
    <lineage>
        <taxon>Eukaryota</taxon>
        <taxon>Viridiplantae</taxon>
        <taxon>Chlorophyta</taxon>
        <taxon>core chlorophytes</taxon>
        <taxon>Chlorophyceae</taxon>
        <taxon>CS clade</taxon>
        <taxon>Chlamydomonadales</taxon>
        <taxon>Chlamydomonadaceae</taxon>
        <taxon>Chlamydomonas</taxon>
    </lineage>
</organism>
<dbReference type="SMART" id="SM00271">
    <property type="entry name" value="DnaJ"/>
    <property type="match status" value="1"/>
</dbReference>
<dbReference type="Gene3D" id="3.30.530.20">
    <property type="match status" value="1"/>
</dbReference>
<dbReference type="PRINTS" id="PR00625">
    <property type="entry name" value="JDOMAIN"/>
</dbReference>